<name>A0A1I6R4I1_9BACI</name>
<evidence type="ECO:0000256" key="1">
    <source>
        <dbReference type="SAM" id="Phobius"/>
    </source>
</evidence>
<gene>
    <name evidence="2" type="ORF">HMI01_05650</name>
    <name evidence="3" type="ORF">SAMN05421668_105110</name>
</gene>
<organism evidence="3 4">
    <name type="scientific">Halolactibacillus miurensis</name>
    <dbReference type="NCBI Taxonomy" id="306541"/>
    <lineage>
        <taxon>Bacteria</taxon>
        <taxon>Bacillati</taxon>
        <taxon>Bacillota</taxon>
        <taxon>Bacilli</taxon>
        <taxon>Bacillales</taxon>
        <taxon>Bacillaceae</taxon>
        <taxon>Halolactibacillus</taxon>
    </lineage>
</organism>
<reference evidence="2 5" key="2">
    <citation type="submission" date="2019-07" db="EMBL/GenBank/DDBJ databases">
        <title>Whole genome shotgun sequence of Halolactibacillus miurensis NBRC 100873.</title>
        <authorList>
            <person name="Hosoyama A."/>
            <person name="Uohara A."/>
            <person name="Ohji S."/>
            <person name="Ichikawa N."/>
        </authorList>
    </citation>
    <scope>NUCLEOTIDE SEQUENCE [LARGE SCALE GENOMIC DNA]</scope>
    <source>
        <strain evidence="2 5">NBRC 100873</strain>
    </source>
</reference>
<keyword evidence="1" id="KW-0812">Transmembrane</keyword>
<dbReference type="EMBL" id="BJWJ01000004">
    <property type="protein sequence ID" value="GEM03577.1"/>
    <property type="molecule type" value="Genomic_DNA"/>
</dbReference>
<dbReference type="RefSeq" id="WP_156321390.1">
    <property type="nucleotide sequence ID" value="NZ_BJWJ01000004.1"/>
</dbReference>
<evidence type="ECO:0000313" key="3">
    <source>
        <dbReference type="EMBL" id="SFS59534.1"/>
    </source>
</evidence>
<dbReference type="AlphaFoldDB" id="A0A1I6R4I1"/>
<dbReference type="EMBL" id="FPAI01000005">
    <property type="protein sequence ID" value="SFS59534.1"/>
    <property type="molecule type" value="Genomic_DNA"/>
</dbReference>
<dbReference type="Proteomes" id="UP000199139">
    <property type="component" value="Unassembled WGS sequence"/>
</dbReference>
<proteinExistence type="predicted"/>
<feature type="transmembrane region" description="Helical" evidence="1">
    <location>
        <begin position="7"/>
        <end position="24"/>
    </location>
</feature>
<keyword evidence="1" id="KW-1133">Transmembrane helix</keyword>
<evidence type="ECO:0000313" key="5">
    <source>
        <dbReference type="Proteomes" id="UP000321773"/>
    </source>
</evidence>
<keyword evidence="1" id="KW-0472">Membrane</keyword>
<sequence>MKQSKKMLPFALSVGVGAITYLSMTNKETKDMVKPMMNMVKKTTF</sequence>
<dbReference type="STRING" id="306541.SAMN05421668_105110"/>
<evidence type="ECO:0000313" key="4">
    <source>
        <dbReference type="Proteomes" id="UP000199139"/>
    </source>
</evidence>
<dbReference type="Proteomes" id="UP000321773">
    <property type="component" value="Unassembled WGS sequence"/>
</dbReference>
<evidence type="ECO:0000313" key="2">
    <source>
        <dbReference type="EMBL" id="GEM03577.1"/>
    </source>
</evidence>
<keyword evidence="5" id="KW-1185">Reference proteome</keyword>
<reference evidence="3 4" key="1">
    <citation type="submission" date="2016-10" db="EMBL/GenBank/DDBJ databases">
        <authorList>
            <person name="de Groot N.N."/>
        </authorList>
    </citation>
    <scope>NUCLEOTIDE SEQUENCE [LARGE SCALE GENOMIC DNA]</scope>
    <source>
        <strain evidence="3 4">DSM 17074</strain>
    </source>
</reference>
<accession>A0A1I6R4I1</accession>
<protein>
    <submittedName>
        <fullName evidence="3">Uncharacterized protein</fullName>
    </submittedName>
</protein>